<dbReference type="GO" id="GO:0017038">
    <property type="term" value="P:protein import"/>
    <property type="evidence" value="ECO:0007669"/>
    <property type="project" value="TreeGrafter"/>
</dbReference>
<protein>
    <submittedName>
        <fullName evidence="9">Flagellar motor protein MotA</fullName>
    </submittedName>
</protein>
<feature type="transmembrane region" description="Helical" evidence="7">
    <location>
        <begin position="125"/>
        <end position="149"/>
    </location>
</feature>
<dbReference type="InterPro" id="IPR002898">
    <property type="entry name" value="MotA_ExbB_proton_chnl"/>
</dbReference>
<comment type="subcellular location">
    <subcellularLocation>
        <location evidence="1">Cell membrane</location>
        <topology evidence="1">Multi-pass membrane protein</topology>
    </subcellularLocation>
    <subcellularLocation>
        <location evidence="6">Membrane</location>
        <topology evidence="6">Multi-pass membrane protein</topology>
    </subcellularLocation>
</comment>
<keyword evidence="3 7" id="KW-0812">Transmembrane</keyword>
<dbReference type="PANTHER" id="PTHR30625:SF3">
    <property type="entry name" value="TOL-PAL SYSTEM PROTEIN TOLQ"/>
    <property type="match status" value="1"/>
</dbReference>
<dbReference type="KEGG" id="ggr:HKW67_04265"/>
<feature type="transmembrane region" description="Helical" evidence="7">
    <location>
        <begin position="12"/>
        <end position="35"/>
    </location>
</feature>
<evidence type="ECO:0000313" key="9">
    <source>
        <dbReference type="EMBL" id="QJR34785.1"/>
    </source>
</evidence>
<evidence type="ECO:0000256" key="4">
    <source>
        <dbReference type="ARBA" id="ARBA00022989"/>
    </source>
</evidence>
<keyword evidence="6" id="KW-0653">Protein transport</keyword>
<evidence type="ECO:0000256" key="1">
    <source>
        <dbReference type="ARBA" id="ARBA00004651"/>
    </source>
</evidence>
<dbReference type="GO" id="GO:0005886">
    <property type="term" value="C:plasma membrane"/>
    <property type="evidence" value="ECO:0007669"/>
    <property type="project" value="UniProtKB-SubCell"/>
</dbReference>
<keyword evidence="9" id="KW-0966">Cell projection</keyword>
<comment type="similarity">
    <text evidence="6">Belongs to the exbB/tolQ family.</text>
</comment>
<feature type="domain" description="MotA/TolQ/ExbB proton channel" evidence="8">
    <location>
        <begin position="99"/>
        <end position="205"/>
    </location>
</feature>
<keyword evidence="10" id="KW-1185">Reference proteome</keyword>
<keyword evidence="2" id="KW-1003">Cell membrane</keyword>
<dbReference type="RefSeq" id="WP_171224213.1">
    <property type="nucleotide sequence ID" value="NZ_CP053085.1"/>
</dbReference>
<dbReference type="AlphaFoldDB" id="A0A6M4IL47"/>
<dbReference type="Pfam" id="PF01618">
    <property type="entry name" value="MotA_ExbB"/>
    <property type="match status" value="1"/>
</dbReference>
<accession>A0A6M4IL47</accession>
<dbReference type="PANTHER" id="PTHR30625">
    <property type="entry name" value="PROTEIN TOLQ"/>
    <property type="match status" value="1"/>
</dbReference>
<evidence type="ECO:0000256" key="5">
    <source>
        <dbReference type="ARBA" id="ARBA00023136"/>
    </source>
</evidence>
<organism evidence="9 10">
    <name type="scientific">Gemmatimonas groenlandica</name>
    <dbReference type="NCBI Taxonomy" id="2732249"/>
    <lineage>
        <taxon>Bacteria</taxon>
        <taxon>Pseudomonadati</taxon>
        <taxon>Gemmatimonadota</taxon>
        <taxon>Gemmatimonadia</taxon>
        <taxon>Gemmatimonadales</taxon>
        <taxon>Gemmatimonadaceae</taxon>
        <taxon>Gemmatimonas</taxon>
    </lineage>
</organism>
<evidence type="ECO:0000313" key="10">
    <source>
        <dbReference type="Proteomes" id="UP000500938"/>
    </source>
</evidence>
<reference evidence="9 10" key="1">
    <citation type="submission" date="2020-05" db="EMBL/GenBank/DDBJ databases">
        <title>Complete genome sequence of Gemmatimonas greenlandica TET16.</title>
        <authorList>
            <person name="Zeng Y."/>
        </authorList>
    </citation>
    <scope>NUCLEOTIDE SEQUENCE [LARGE SCALE GENOMIC DNA]</scope>
    <source>
        <strain evidence="9 10">TET16</strain>
    </source>
</reference>
<keyword evidence="9" id="KW-0969">Cilium</keyword>
<dbReference type="Proteomes" id="UP000500938">
    <property type="component" value="Chromosome"/>
</dbReference>
<keyword evidence="5 7" id="KW-0472">Membrane</keyword>
<keyword evidence="9" id="KW-0282">Flagellum</keyword>
<dbReference type="EMBL" id="CP053085">
    <property type="protein sequence ID" value="QJR34785.1"/>
    <property type="molecule type" value="Genomic_DNA"/>
</dbReference>
<keyword evidence="6" id="KW-0813">Transport</keyword>
<evidence type="ECO:0000256" key="3">
    <source>
        <dbReference type="ARBA" id="ARBA00022692"/>
    </source>
</evidence>
<evidence type="ECO:0000256" key="2">
    <source>
        <dbReference type="ARBA" id="ARBA00022475"/>
    </source>
</evidence>
<name>A0A6M4IL47_9BACT</name>
<gene>
    <name evidence="9" type="ORF">HKW67_04265</name>
</gene>
<evidence type="ECO:0000259" key="8">
    <source>
        <dbReference type="Pfam" id="PF01618"/>
    </source>
</evidence>
<proteinExistence type="inferred from homology"/>
<evidence type="ECO:0000256" key="6">
    <source>
        <dbReference type="RuleBase" id="RU004057"/>
    </source>
</evidence>
<feature type="transmembrane region" description="Helical" evidence="7">
    <location>
        <begin position="161"/>
        <end position="191"/>
    </location>
</feature>
<evidence type="ECO:0000256" key="7">
    <source>
        <dbReference type="SAM" id="Phobius"/>
    </source>
</evidence>
<dbReference type="InterPro" id="IPR050790">
    <property type="entry name" value="ExbB/TolQ_transport"/>
</dbReference>
<keyword evidence="4 7" id="KW-1133">Transmembrane helix</keyword>
<sequence>MNMSLMELYSSMGWFAKGIVFTLLGMSAFSFTVLIQKWWSMRKAQAETRKFAPEFSQFLEEDNLIEAIKLAEGYKKSHVARVLGGALAEIRPLIQDGSVTVSDINTSERAVEREMLMTIVDLKRGLGVLATVGATAPFVGLLGTTMGIVNSFTGMASSGAGGISAIAAGVAEALITTAIGIGVAIPAVWAFNFFQTKIDNLTAEMTYTSKEMIDYLIKGVSGEFGRSRFTREFNTAGQQSISQ</sequence>